<dbReference type="Proteomes" id="UP000623776">
    <property type="component" value="Unassembled WGS sequence"/>
</dbReference>
<comment type="caution">
    <text evidence="2">The sequence shown here is derived from an EMBL/GenBank/DDBJ whole genome shotgun (WGS) entry which is preliminary data.</text>
</comment>
<dbReference type="RefSeq" id="WP_229800750.1">
    <property type="nucleotide sequence ID" value="NZ_BMXN01000003.1"/>
</dbReference>
<evidence type="ECO:0000313" key="2">
    <source>
        <dbReference type="EMBL" id="GGW21513.1"/>
    </source>
</evidence>
<evidence type="ECO:0000313" key="3">
    <source>
        <dbReference type="Proteomes" id="UP000623776"/>
    </source>
</evidence>
<dbReference type="PANTHER" id="PTHR38730">
    <property type="entry name" value="SLL7028 PROTEIN"/>
    <property type="match status" value="1"/>
</dbReference>
<sequence>MDPMTPTAVQQQLARQEQRKWEQDRLEWADSHPLMALLSECLTLTPLISQRFDTASTDGRHLYFSPDYSASLTNESRRFLHAHLIWHCMAGHLSAPLVAHRHRWHLACDHEVNALLLALDFPLPSNALLFPVCVGRSALDVYQWLEGHPDTSLESTIDVHPAALWSHLPGTAPDERVLALWRRRAHMAARETGTLPESVAKFCEAR</sequence>
<name>A0A8H9LYS9_9GAMM</name>
<evidence type="ECO:0000259" key="1">
    <source>
        <dbReference type="Pfam" id="PF13203"/>
    </source>
</evidence>
<dbReference type="AlphaFoldDB" id="A0A8H9LYS9"/>
<dbReference type="InterPro" id="IPR025154">
    <property type="entry name" value="Put_metallopeptidase_dom"/>
</dbReference>
<dbReference type="EMBL" id="BMXN01000003">
    <property type="protein sequence ID" value="GGW21513.1"/>
    <property type="molecule type" value="Genomic_DNA"/>
</dbReference>
<accession>A0A8H9LYS9</accession>
<keyword evidence="3" id="KW-1185">Reference proteome</keyword>
<gene>
    <name evidence="2" type="ORF">GCM10007157_08830</name>
</gene>
<dbReference type="Pfam" id="PF13203">
    <property type="entry name" value="DUF2201_N"/>
    <property type="match status" value="1"/>
</dbReference>
<proteinExistence type="predicted"/>
<organism evidence="2 3">
    <name type="scientific">Vreelandella hamiltonii</name>
    <dbReference type="NCBI Taxonomy" id="502829"/>
    <lineage>
        <taxon>Bacteria</taxon>
        <taxon>Pseudomonadati</taxon>
        <taxon>Pseudomonadota</taxon>
        <taxon>Gammaproteobacteria</taxon>
        <taxon>Oceanospirillales</taxon>
        <taxon>Halomonadaceae</taxon>
        <taxon>Vreelandella</taxon>
    </lineage>
</organism>
<dbReference type="PANTHER" id="PTHR38730:SF1">
    <property type="entry name" value="SLL7028 PROTEIN"/>
    <property type="match status" value="1"/>
</dbReference>
<feature type="domain" description="Putative metallopeptidase" evidence="1">
    <location>
        <begin position="29"/>
        <end position="128"/>
    </location>
</feature>
<protein>
    <recommendedName>
        <fullName evidence="1">Putative metallopeptidase domain-containing protein</fullName>
    </recommendedName>
</protein>
<reference evidence="3" key="1">
    <citation type="journal article" date="2019" name="Int. J. Syst. Evol. Microbiol.">
        <title>The Global Catalogue of Microorganisms (GCM) 10K type strain sequencing project: providing services to taxonomists for standard genome sequencing and annotation.</title>
        <authorList>
            <consortium name="The Broad Institute Genomics Platform"/>
            <consortium name="The Broad Institute Genome Sequencing Center for Infectious Disease"/>
            <person name="Wu L."/>
            <person name="Ma J."/>
        </authorList>
    </citation>
    <scope>NUCLEOTIDE SEQUENCE [LARGE SCALE GENOMIC DNA]</scope>
    <source>
        <strain evidence="3">KCTC 22154</strain>
    </source>
</reference>